<feature type="compositionally biased region" description="Pro residues" evidence="1">
    <location>
        <begin position="107"/>
        <end position="133"/>
    </location>
</feature>
<keyword evidence="3" id="KW-1185">Reference proteome</keyword>
<dbReference type="STRING" id="1121014.N788_03840"/>
<name>A0A087MIP9_9GAMM</name>
<accession>A0A087MIP9</accession>
<reference evidence="2 3" key="2">
    <citation type="journal article" date="2015" name="Stand. Genomic Sci.">
        <title>High quality draft genomic sequence of Arenimonas donghaensis DSM 18148(T).</title>
        <authorList>
            <person name="Chen F."/>
            <person name="Wang H."/>
            <person name="Cao Y."/>
            <person name="Li X."/>
            <person name="Wang G."/>
        </authorList>
    </citation>
    <scope>NUCLEOTIDE SEQUENCE [LARGE SCALE GENOMIC DNA]</scope>
    <source>
        <strain evidence="2 3">HO3-R19</strain>
    </source>
</reference>
<organism evidence="2 3">
    <name type="scientific">Arenimonas donghaensis DSM 18148 = HO3-R19</name>
    <dbReference type="NCBI Taxonomy" id="1121014"/>
    <lineage>
        <taxon>Bacteria</taxon>
        <taxon>Pseudomonadati</taxon>
        <taxon>Pseudomonadota</taxon>
        <taxon>Gammaproteobacteria</taxon>
        <taxon>Lysobacterales</taxon>
        <taxon>Lysobacteraceae</taxon>
        <taxon>Arenimonas</taxon>
    </lineage>
</organism>
<dbReference type="Proteomes" id="UP000029085">
    <property type="component" value="Unassembled WGS sequence"/>
</dbReference>
<dbReference type="AlphaFoldDB" id="A0A087MIP9"/>
<feature type="region of interest" description="Disordered" evidence="1">
    <location>
        <begin position="84"/>
        <end position="136"/>
    </location>
</feature>
<proteinExistence type="predicted"/>
<evidence type="ECO:0000313" key="2">
    <source>
        <dbReference type="EMBL" id="KFL36752.1"/>
    </source>
</evidence>
<evidence type="ECO:0000256" key="1">
    <source>
        <dbReference type="SAM" id="MobiDB-lite"/>
    </source>
</evidence>
<dbReference type="PATRIC" id="fig|1121014.3.peg.1434"/>
<sequence>MEAAFKQANAAHRWAMTNENEAEVVVVDMDSMYGQMSLMKAMSGGKTVVALTAGGRVDTDFQLARPVTAVGVATLLAQLETQAPPVAAEPVPEPEPEPAPAAAAAPEPEPASEPVPEPAAEPEPVPAPEPPADPRLADYLRPGALSGPVRIRLAGAPDLVLDPGQRVYLGGATLKPLLPYATAIIREDDLEPVDPAQLPALATELGGSHPFSRLAWILGLGGHNGSLAPGYNPNDRYKLLKWPQTEREFPRHFRIATVMMKGPALLTEIAELSGASLAEVTDYVNASLAVGVAEPDIVAPSEPEAPKGGLLGRFRR</sequence>
<comment type="caution">
    <text evidence="2">The sequence shown here is derived from an EMBL/GenBank/DDBJ whole genome shotgun (WGS) entry which is preliminary data.</text>
</comment>
<protein>
    <submittedName>
        <fullName evidence="2">Uncharacterized protein</fullName>
    </submittedName>
</protein>
<reference evidence="3" key="1">
    <citation type="submission" date="2013-08" db="EMBL/GenBank/DDBJ databases">
        <title>Genome sequencing of Arenimonas donghaensis.</title>
        <authorList>
            <person name="Chen F."/>
            <person name="Wang G."/>
        </authorList>
    </citation>
    <scope>NUCLEOTIDE SEQUENCE [LARGE SCALE GENOMIC DNA]</scope>
    <source>
        <strain evidence="3">HO3-R19</strain>
    </source>
</reference>
<evidence type="ECO:0000313" key="3">
    <source>
        <dbReference type="Proteomes" id="UP000029085"/>
    </source>
</evidence>
<dbReference type="EMBL" id="AVCJ01000012">
    <property type="protein sequence ID" value="KFL36752.1"/>
    <property type="molecule type" value="Genomic_DNA"/>
</dbReference>
<gene>
    <name evidence="2" type="ORF">N788_03840</name>
</gene>